<name>A0A451BRN2_9GAMM</name>
<dbReference type="Pfam" id="PF09720">
    <property type="entry name" value="Unstab_antitox"/>
    <property type="match status" value="1"/>
</dbReference>
<protein>
    <submittedName>
        <fullName evidence="1">Addiction module component</fullName>
    </submittedName>
</protein>
<organism evidence="1">
    <name type="scientific">Candidatus Kentrum sp. SD</name>
    <dbReference type="NCBI Taxonomy" id="2126332"/>
    <lineage>
        <taxon>Bacteria</taxon>
        <taxon>Pseudomonadati</taxon>
        <taxon>Pseudomonadota</taxon>
        <taxon>Gammaproteobacteria</taxon>
        <taxon>Candidatus Kentrum</taxon>
    </lineage>
</organism>
<dbReference type="EMBL" id="CAADHB010000181">
    <property type="protein sequence ID" value="VFK80939.1"/>
    <property type="molecule type" value="Genomic_DNA"/>
</dbReference>
<sequence length="102" mass="11973">MTNTQISENPPYFDNEEREIMEAFEKVLDEGTLISHLTPERKTELQNCAGYTFDQSNFMDGKSEPAWRQELDKRIREIETGAVTCIPREEVREKLYRNADVE</sequence>
<proteinExistence type="predicted"/>
<accession>A0A451BRN2</accession>
<dbReference type="AlphaFoldDB" id="A0A451BRN2"/>
<dbReference type="InterPro" id="IPR013406">
    <property type="entry name" value="CHP02574_addiction_mod"/>
</dbReference>
<evidence type="ECO:0000313" key="1">
    <source>
        <dbReference type="EMBL" id="VFK80939.1"/>
    </source>
</evidence>
<reference evidence="1" key="1">
    <citation type="submission" date="2019-02" db="EMBL/GenBank/DDBJ databases">
        <authorList>
            <person name="Gruber-Vodicka R. H."/>
            <person name="Seah K. B. B."/>
        </authorList>
    </citation>
    <scope>NUCLEOTIDE SEQUENCE</scope>
    <source>
        <strain evidence="1">BECK_S127</strain>
    </source>
</reference>
<gene>
    <name evidence="1" type="ORF">BECKSD772D_GA0070982_11818</name>
</gene>